<feature type="region of interest" description="Disordered" evidence="1">
    <location>
        <begin position="127"/>
        <end position="153"/>
    </location>
</feature>
<dbReference type="AlphaFoldDB" id="A0A0H2UDC8"/>
<feature type="compositionally biased region" description="Basic residues" evidence="1">
    <location>
        <begin position="17"/>
        <end position="30"/>
    </location>
</feature>
<evidence type="ECO:0000256" key="1">
    <source>
        <dbReference type="SAM" id="MobiDB-lite"/>
    </source>
</evidence>
<dbReference type="VEuPathDB" id="FungiDB:MAPG_07880"/>
<feature type="region of interest" description="Disordered" evidence="1">
    <location>
        <begin position="1"/>
        <end position="30"/>
    </location>
</feature>
<reference evidence="2" key="2">
    <citation type="submission" date="2011-03" db="EMBL/GenBank/DDBJ databases">
        <title>Annotation of Magnaporthe poae ATCC 64411.</title>
        <authorList>
            <person name="Ma L.-J."/>
            <person name="Dead R."/>
            <person name="Young S.K."/>
            <person name="Zeng Q."/>
            <person name="Gargeya S."/>
            <person name="Fitzgerald M."/>
            <person name="Haas B."/>
            <person name="Abouelleil A."/>
            <person name="Alvarado L."/>
            <person name="Arachchi H.M."/>
            <person name="Berlin A."/>
            <person name="Brown A."/>
            <person name="Chapman S.B."/>
            <person name="Chen Z."/>
            <person name="Dunbar C."/>
            <person name="Freedman E."/>
            <person name="Gearin G."/>
            <person name="Gellesch M."/>
            <person name="Goldberg J."/>
            <person name="Griggs A."/>
            <person name="Gujja S."/>
            <person name="Heiman D."/>
            <person name="Howarth C."/>
            <person name="Larson L."/>
            <person name="Lui A."/>
            <person name="MacDonald P.J.P."/>
            <person name="Mehta T."/>
            <person name="Montmayeur A."/>
            <person name="Murphy C."/>
            <person name="Neiman D."/>
            <person name="Pearson M."/>
            <person name="Priest M."/>
            <person name="Roberts A."/>
            <person name="Saif S."/>
            <person name="Shea T."/>
            <person name="Shenoy N."/>
            <person name="Sisk P."/>
            <person name="Stolte C."/>
            <person name="Sykes S."/>
            <person name="Yandava C."/>
            <person name="Wortman J."/>
            <person name="Nusbaum C."/>
            <person name="Birren B."/>
        </authorList>
    </citation>
    <scope>NUCLEOTIDE SEQUENCE</scope>
    <source>
        <strain evidence="2">ATCC 64411</strain>
    </source>
</reference>
<gene>
    <name evidence="2" type="ORF">MAPG_07880</name>
</gene>
<accession>A0A0H2UDC8</accession>
<dbReference type="EMBL" id="GL876972">
    <property type="protein sequence ID" value="KLU88899.1"/>
    <property type="molecule type" value="Genomic_DNA"/>
</dbReference>
<feature type="region of interest" description="Disordered" evidence="1">
    <location>
        <begin position="222"/>
        <end position="260"/>
    </location>
</feature>
<feature type="compositionally biased region" description="Low complexity" evidence="1">
    <location>
        <begin position="234"/>
        <end position="251"/>
    </location>
</feature>
<protein>
    <submittedName>
        <fullName evidence="2">Uncharacterized protein</fullName>
    </submittedName>
</protein>
<reference evidence="2" key="1">
    <citation type="submission" date="2010-05" db="EMBL/GenBank/DDBJ databases">
        <title>The Genome Sequence of Magnaporthe poae strain ATCC 64411.</title>
        <authorList>
            <consortium name="The Broad Institute Genome Sequencing Platform"/>
            <consortium name="Broad Institute Genome Sequencing Center for Infectious Disease"/>
            <person name="Ma L.-J."/>
            <person name="Dead R."/>
            <person name="Young S."/>
            <person name="Zeng Q."/>
            <person name="Koehrsen M."/>
            <person name="Alvarado L."/>
            <person name="Berlin A."/>
            <person name="Chapman S.B."/>
            <person name="Chen Z."/>
            <person name="Freedman E."/>
            <person name="Gellesch M."/>
            <person name="Goldberg J."/>
            <person name="Griggs A."/>
            <person name="Gujja S."/>
            <person name="Heilman E.R."/>
            <person name="Heiman D."/>
            <person name="Hepburn T."/>
            <person name="Howarth C."/>
            <person name="Jen D."/>
            <person name="Larson L."/>
            <person name="Mehta T."/>
            <person name="Neiman D."/>
            <person name="Pearson M."/>
            <person name="Roberts A."/>
            <person name="Saif S."/>
            <person name="Shea T."/>
            <person name="Shenoy N."/>
            <person name="Sisk P."/>
            <person name="Stolte C."/>
            <person name="Sykes S."/>
            <person name="Walk T."/>
            <person name="White J."/>
            <person name="Yandava C."/>
            <person name="Haas B."/>
            <person name="Nusbaum C."/>
            <person name="Birren B."/>
        </authorList>
    </citation>
    <scope>NUCLEOTIDE SEQUENCE</scope>
    <source>
        <strain evidence="2">ATCC 64411</strain>
    </source>
</reference>
<proteinExistence type="predicted"/>
<sequence>QSQKLRPWCGSLTAQQKSHRRPSPNHHRLLPPRLPWCVEHDDPTAGRFLLLHRRRCISDAPPANTGPVGPVRTQGTVKHNKVAAEQNKPTHKKQNKTKEKKTLSICHSIPSLSVFLSLQPLFPQSRRRFRPPATAPPPPATAGPLAQHDRSHPSRVVRGGLVWPKPCRVHLQELAGPLARAPTAWRRTWHIPLAREAPPFLHLGNPAPAPVSGHRKQAIVGPGLYQQPTPAPSAPATTPVARATTGSQARPAEPPPRRGR</sequence>
<name>A0A0H2UDC8_MAGP6</name>
<feature type="non-terminal residue" evidence="2">
    <location>
        <position position="1"/>
    </location>
</feature>
<evidence type="ECO:0000313" key="2">
    <source>
        <dbReference type="EMBL" id="KLU88899.1"/>
    </source>
</evidence>
<organism evidence="2">
    <name type="scientific">Magnaporthiopsis poae (strain ATCC 64411 / 73-15)</name>
    <name type="common">Kentucky bluegrass fungus</name>
    <name type="synonym">Magnaporthe poae</name>
    <dbReference type="NCBI Taxonomy" id="644358"/>
    <lineage>
        <taxon>Eukaryota</taxon>
        <taxon>Fungi</taxon>
        <taxon>Dikarya</taxon>
        <taxon>Ascomycota</taxon>
        <taxon>Pezizomycotina</taxon>
        <taxon>Sordariomycetes</taxon>
        <taxon>Sordariomycetidae</taxon>
        <taxon>Magnaporthales</taxon>
        <taxon>Magnaporthaceae</taxon>
        <taxon>Magnaporthiopsis</taxon>
    </lineage>
</organism>
<feature type="non-terminal residue" evidence="2">
    <location>
        <position position="260"/>
    </location>
</feature>